<feature type="region of interest" description="Disordered" evidence="5">
    <location>
        <begin position="170"/>
        <end position="218"/>
    </location>
</feature>
<dbReference type="InterPro" id="IPR007529">
    <property type="entry name" value="Znf_HIT"/>
</dbReference>
<organism evidence="7 8">
    <name type="scientific">Talaromyces atroroseus</name>
    <dbReference type="NCBI Taxonomy" id="1441469"/>
    <lineage>
        <taxon>Eukaryota</taxon>
        <taxon>Fungi</taxon>
        <taxon>Dikarya</taxon>
        <taxon>Ascomycota</taxon>
        <taxon>Pezizomycotina</taxon>
        <taxon>Eurotiomycetes</taxon>
        <taxon>Eurotiomycetidae</taxon>
        <taxon>Eurotiales</taxon>
        <taxon>Trichocomaceae</taxon>
        <taxon>Talaromyces</taxon>
        <taxon>Talaromyces sect. Trachyspermi</taxon>
    </lineage>
</organism>
<dbReference type="PROSITE" id="PS51083">
    <property type="entry name" value="ZF_HIT"/>
    <property type="match status" value="1"/>
</dbReference>
<dbReference type="GO" id="GO:0006338">
    <property type="term" value="P:chromatin remodeling"/>
    <property type="evidence" value="ECO:0007669"/>
    <property type="project" value="InterPro"/>
</dbReference>
<evidence type="ECO:0000256" key="4">
    <source>
        <dbReference type="PROSITE-ProRule" id="PRU00453"/>
    </source>
</evidence>
<keyword evidence="8" id="KW-1185">Reference proteome</keyword>
<evidence type="ECO:0000256" key="2">
    <source>
        <dbReference type="ARBA" id="ARBA00022771"/>
    </source>
</evidence>
<accession>A0A1Q5Q776</accession>
<dbReference type="OrthoDB" id="74807at2759"/>
<keyword evidence="2 4" id="KW-0863">Zinc-finger</keyword>
<dbReference type="AlphaFoldDB" id="A0A1Q5Q776"/>
<evidence type="ECO:0000313" key="7">
    <source>
        <dbReference type="EMBL" id="OKL55692.1"/>
    </source>
</evidence>
<evidence type="ECO:0000259" key="6">
    <source>
        <dbReference type="PROSITE" id="PS51083"/>
    </source>
</evidence>
<dbReference type="EMBL" id="LFMY01000018">
    <property type="protein sequence ID" value="OKL55692.1"/>
    <property type="molecule type" value="Genomic_DNA"/>
</dbReference>
<evidence type="ECO:0000256" key="5">
    <source>
        <dbReference type="SAM" id="MobiDB-lite"/>
    </source>
</evidence>
<dbReference type="STRING" id="1441469.A0A1Q5Q776"/>
<sequence>MPLVEVLGTSRSHATPGWAYIADTRATNQPASGSSGRKRGIREPGGRTDLTSRQNHAILRHLAELDRENHRDNVHVPVPVRKDAIQRDNGRTARAKTTSNVRRIMQSQKTFRNYLDDEEAAMAHQSLASGAGGGAVGASVGAGGGGGTAVSKVARIAGRRSVTPVLKQEGLMSERQKRALARKSTSATSTSTVQRTNVEPPEKTEQDDAMQIDSQDDQEQPLIKGLIKTPHDNSHLLKSYIPKPPSERLMAALLAEPPLRYHAARAAQSTSRKPPRYFCTICGYWGKIKCRNCGVRTCGLECYKVHEDSRCGAFF</sequence>
<dbReference type="GeneID" id="31008797"/>
<dbReference type="PANTHER" id="PTHR13093">
    <property type="entry name" value="ZINC FINGER HIT DOMAIN CONTAINING PROTEIN 1"/>
    <property type="match status" value="1"/>
</dbReference>
<dbReference type="GO" id="GO:0005634">
    <property type="term" value="C:nucleus"/>
    <property type="evidence" value="ECO:0007669"/>
    <property type="project" value="UniProtKB-ARBA"/>
</dbReference>
<dbReference type="GO" id="GO:0008270">
    <property type="term" value="F:zinc ion binding"/>
    <property type="evidence" value="ECO:0007669"/>
    <property type="project" value="UniProtKB-UniRule"/>
</dbReference>
<dbReference type="CDD" id="cd21437">
    <property type="entry name" value="zf-HIT_ZNHIT1_like"/>
    <property type="match status" value="1"/>
</dbReference>
<feature type="region of interest" description="Disordered" evidence="5">
    <location>
        <begin position="22"/>
        <end position="51"/>
    </location>
</feature>
<reference evidence="7 8" key="1">
    <citation type="submission" date="2015-06" db="EMBL/GenBank/DDBJ databases">
        <title>Talaromyces atroroseus IBT 11181 draft genome.</title>
        <authorList>
            <person name="Rasmussen K.B."/>
            <person name="Rasmussen S."/>
            <person name="Petersen B."/>
            <person name="Sicheritz-Ponten T."/>
            <person name="Mortensen U.H."/>
            <person name="Thrane U."/>
        </authorList>
    </citation>
    <scope>NUCLEOTIDE SEQUENCE [LARGE SCALE GENOMIC DNA]</scope>
    <source>
        <strain evidence="7 8">IBT 11181</strain>
    </source>
</reference>
<dbReference type="RefSeq" id="XP_020115813.1">
    <property type="nucleotide sequence ID" value="XM_020264103.1"/>
</dbReference>
<keyword evidence="1" id="KW-0479">Metal-binding</keyword>
<evidence type="ECO:0000313" key="8">
    <source>
        <dbReference type="Proteomes" id="UP000214365"/>
    </source>
</evidence>
<feature type="compositionally biased region" description="Polar residues" evidence="5">
    <location>
        <begin position="25"/>
        <end position="35"/>
    </location>
</feature>
<name>A0A1Q5Q776_TALAT</name>
<protein>
    <recommendedName>
        <fullName evidence="6">HIT-type domain-containing protein</fullName>
    </recommendedName>
</protein>
<dbReference type="Pfam" id="PF04438">
    <property type="entry name" value="zf-HIT"/>
    <property type="match status" value="1"/>
</dbReference>
<evidence type="ECO:0000256" key="3">
    <source>
        <dbReference type="ARBA" id="ARBA00022833"/>
    </source>
</evidence>
<keyword evidence="3" id="KW-0862">Zinc</keyword>
<dbReference type="InterPro" id="IPR039723">
    <property type="entry name" value="Vps71/ZNHIT1"/>
</dbReference>
<feature type="compositionally biased region" description="Acidic residues" evidence="5">
    <location>
        <begin position="207"/>
        <end position="218"/>
    </location>
</feature>
<evidence type="ECO:0000256" key="1">
    <source>
        <dbReference type="ARBA" id="ARBA00022723"/>
    </source>
</evidence>
<comment type="caution">
    <text evidence="7">The sequence shown here is derived from an EMBL/GenBank/DDBJ whole genome shotgun (WGS) entry which is preliminary data.</text>
</comment>
<feature type="domain" description="HIT-type" evidence="6">
    <location>
        <begin position="279"/>
        <end position="311"/>
    </location>
</feature>
<dbReference type="Proteomes" id="UP000214365">
    <property type="component" value="Unassembled WGS sequence"/>
</dbReference>
<proteinExistence type="predicted"/>
<gene>
    <name evidence="7" type="ORF">UA08_09041</name>
</gene>